<sequence>MRSLRGNGTTVLHGGAAGHAPLPDTTLPSIMRVPLTIHRFAGIQDVRQAVQRHPGELLQVLHRDSSHHIVQLGSSRYRFELVECRPGRWEGALVEVPFRHMTWRQQWLAIVRTLRRMLPCGSVRVARVRHTVGHFTRPEERAGLVPEQGFLPGDDRLAWLHEVCRTLRASPNPNTDLPASLDFRDAVVSDEDLKLVDKQLRGLPEALPRDQLELILEPLCSLALAPDTPARSRRDKMVASLCDRFARTHGFDMDTARRIVQLTAGLSAGSAFQQWLEKGATQLADALVAAVNPGAMERPTTPLPDVDPNTVNGLNLIGRHLKDLAAVLPGLPTSAVRPMLRCMGNIAALPDGDRVSQIELLALVARAHALTTERRAAGAQAPDAPRKPARVWGKKADMPVNAHH</sequence>
<keyword evidence="3" id="KW-1185">Reference proteome</keyword>
<proteinExistence type="predicted"/>
<gene>
    <name evidence="2" type="ORF">F1599_11640</name>
</gene>
<dbReference type="RefSeq" id="WP_150083205.1">
    <property type="nucleotide sequence ID" value="NZ_VWRN01000031.1"/>
</dbReference>
<accession>A0A5M8AP85</accession>
<dbReference type="EMBL" id="VWRN01000031">
    <property type="protein sequence ID" value="KAA6124552.1"/>
    <property type="molecule type" value="Genomic_DNA"/>
</dbReference>
<evidence type="ECO:0000313" key="2">
    <source>
        <dbReference type="EMBL" id="KAA6124552.1"/>
    </source>
</evidence>
<feature type="region of interest" description="Disordered" evidence="1">
    <location>
        <begin position="373"/>
        <end position="404"/>
    </location>
</feature>
<evidence type="ECO:0000256" key="1">
    <source>
        <dbReference type="SAM" id="MobiDB-lite"/>
    </source>
</evidence>
<reference evidence="2 3" key="1">
    <citation type="submission" date="2019-09" db="EMBL/GenBank/DDBJ databases">
        <title>Isolation of a novel species in the genus Cupriavidus from patients with sepsis using whole genome sequencing.</title>
        <authorList>
            <person name="Kweon O.J."/>
            <person name="Lee M.-K."/>
        </authorList>
    </citation>
    <scope>NUCLEOTIDE SEQUENCE [LARGE SCALE GENOMIC DNA]</scope>
    <source>
        <strain evidence="2 3">MKL-01</strain>
    </source>
</reference>
<name>A0A5M8AP85_9BURK</name>
<dbReference type="AlphaFoldDB" id="A0A5M8AP85"/>
<organism evidence="2 3">
    <name type="scientific">Cupriavidus cauae</name>
    <dbReference type="NCBI Taxonomy" id="2608999"/>
    <lineage>
        <taxon>Bacteria</taxon>
        <taxon>Pseudomonadati</taxon>
        <taxon>Pseudomonadota</taxon>
        <taxon>Betaproteobacteria</taxon>
        <taxon>Burkholderiales</taxon>
        <taxon>Burkholderiaceae</taxon>
        <taxon>Cupriavidus</taxon>
    </lineage>
</organism>
<comment type="caution">
    <text evidence="2">The sequence shown here is derived from an EMBL/GenBank/DDBJ whole genome shotgun (WGS) entry which is preliminary data.</text>
</comment>
<evidence type="ECO:0000313" key="3">
    <source>
        <dbReference type="Proteomes" id="UP000324324"/>
    </source>
</evidence>
<dbReference type="Proteomes" id="UP000324324">
    <property type="component" value="Unassembled WGS sequence"/>
</dbReference>
<protein>
    <submittedName>
        <fullName evidence="2">Uncharacterized protein</fullName>
    </submittedName>
</protein>